<dbReference type="PANTHER" id="PTHR34072">
    <property type="entry name" value="ENZYMATIC POLYPROTEIN-RELATED"/>
    <property type="match status" value="1"/>
</dbReference>
<dbReference type="InterPro" id="IPR041577">
    <property type="entry name" value="RT_RNaseH_2"/>
</dbReference>
<dbReference type="EMBL" id="CM003607">
    <property type="protein sequence ID" value="KYP67504.1"/>
    <property type="molecule type" value="Genomic_DNA"/>
</dbReference>
<dbReference type="Proteomes" id="UP000075243">
    <property type="component" value="Chromosome 5"/>
</dbReference>
<dbReference type="SUPFAM" id="SSF56672">
    <property type="entry name" value="DNA/RNA polymerases"/>
    <property type="match status" value="1"/>
</dbReference>
<dbReference type="Proteomes" id="UP000075243">
    <property type="component" value="Chromosome 2"/>
</dbReference>
<proteinExistence type="predicted"/>
<sequence length="51" mass="5708">MCDASDYAVGVVLGQRKNKIFHVIHYASKVLNETQMNYATTEKELLACVCT</sequence>
<accession>A0A151TKC5</accession>
<organism evidence="2 4">
    <name type="scientific">Cajanus cajan</name>
    <name type="common">Pigeon pea</name>
    <name type="synonym">Cajanus indicus</name>
    <dbReference type="NCBI Taxonomy" id="3821"/>
    <lineage>
        <taxon>Eukaryota</taxon>
        <taxon>Viridiplantae</taxon>
        <taxon>Streptophyta</taxon>
        <taxon>Embryophyta</taxon>
        <taxon>Tracheophyta</taxon>
        <taxon>Spermatophyta</taxon>
        <taxon>Magnoliopsida</taxon>
        <taxon>eudicotyledons</taxon>
        <taxon>Gunneridae</taxon>
        <taxon>Pentapetalae</taxon>
        <taxon>rosids</taxon>
        <taxon>fabids</taxon>
        <taxon>Fabales</taxon>
        <taxon>Fabaceae</taxon>
        <taxon>Papilionoideae</taxon>
        <taxon>50 kb inversion clade</taxon>
        <taxon>NPAAA clade</taxon>
        <taxon>indigoferoid/millettioid clade</taxon>
        <taxon>Phaseoleae</taxon>
        <taxon>Cajanus</taxon>
    </lineage>
</organism>
<reference evidence="2 4" key="1">
    <citation type="journal article" date="2012" name="Nat. Biotechnol.">
        <title>Draft genome sequence of pigeonpea (Cajanus cajan), an orphan legume crop of resource-poor farmers.</title>
        <authorList>
            <person name="Varshney R.K."/>
            <person name="Chen W."/>
            <person name="Li Y."/>
            <person name="Bharti A.K."/>
            <person name="Saxena R.K."/>
            <person name="Schlueter J.A."/>
            <person name="Donoghue M.T."/>
            <person name="Azam S."/>
            <person name="Fan G."/>
            <person name="Whaley A.M."/>
            <person name="Farmer A.D."/>
            <person name="Sheridan J."/>
            <person name="Iwata A."/>
            <person name="Tuteja R."/>
            <person name="Penmetsa R.V."/>
            <person name="Wu W."/>
            <person name="Upadhyaya H.D."/>
            <person name="Yang S.P."/>
            <person name="Shah T."/>
            <person name="Saxena K.B."/>
            <person name="Michael T."/>
            <person name="McCombie W.R."/>
            <person name="Yang B."/>
            <person name="Zhang G."/>
            <person name="Yang H."/>
            <person name="Wang J."/>
            <person name="Spillane C."/>
            <person name="Cook D.R."/>
            <person name="May G.D."/>
            <person name="Xu X."/>
            <person name="Jackson S.A."/>
        </authorList>
    </citation>
    <scope>NUCLEOTIDE SEQUENCE [LARGE SCALE GENOMIC DNA]</scope>
    <source>
        <strain evidence="4">cv. Asha</strain>
    </source>
</reference>
<evidence type="ECO:0000313" key="4">
    <source>
        <dbReference type="Proteomes" id="UP000075243"/>
    </source>
</evidence>
<evidence type="ECO:0000313" key="3">
    <source>
        <dbReference type="EMBL" id="KYP72401.1"/>
    </source>
</evidence>
<dbReference type="Gramene" id="C.cajan_23167.t">
    <property type="protein sequence ID" value="C.cajan_23167.t.cds1"/>
    <property type="gene ID" value="C.cajan_23167"/>
</dbReference>
<dbReference type="Pfam" id="PF17919">
    <property type="entry name" value="RT_RNaseH_2"/>
    <property type="match status" value="1"/>
</dbReference>
<dbReference type="PANTHER" id="PTHR34072:SF44">
    <property type="entry name" value="RNA-DIRECTED DNA POLYMERASE"/>
    <property type="match status" value="1"/>
</dbReference>
<evidence type="ECO:0000313" key="2">
    <source>
        <dbReference type="EMBL" id="KYP67504.1"/>
    </source>
</evidence>
<feature type="domain" description="Reverse transcriptase/retrotransposon-derived protein RNase H-like" evidence="1">
    <location>
        <begin position="1"/>
        <end position="50"/>
    </location>
</feature>
<gene>
    <name evidence="3" type="ORF">KK1_004989</name>
    <name evidence="2" type="ORF">KK1_023847</name>
</gene>
<name>A0A151TKC5_CAJCA</name>
<evidence type="ECO:0000259" key="1">
    <source>
        <dbReference type="Pfam" id="PF17919"/>
    </source>
</evidence>
<dbReference type="Gramene" id="C.cajan_04869.t">
    <property type="protein sequence ID" value="C.cajan_04869.t.cds1"/>
    <property type="gene ID" value="C.cajan_04869"/>
</dbReference>
<protein>
    <recommendedName>
        <fullName evidence="1">Reverse transcriptase/retrotransposon-derived protein RNase H-like domain-containing protein</fullName>
    </recommendedName>
</protein>
<dbReference type="AlphaFoldDB" id="A0A151TKC5"/>
<dbReference type="EMBL" id="CM003604">
    <property type="protein sequence ID" value="KYP72401.1"/>
    <property type="molecule type" value="Genomic_DNA"/>
</dbReference>
<keyword evidence="4" id="KW-1185">Reference proteome</keyword>
<dbReference type="InterPro" id="IPR043502">
    <property type="entry name" value="DNA/RNA_pol_sf"/>
</dbReference>